<evidence type="ECO:0000313" key="4">
    <source>
        <dbReference type="Proteomes" id="UP001448207"/>
    </source>
</evidence>
<evidence type="ECO:0000256" key="1">
    <source>
        <dbReference type="SAM" id="MobiDB-lite"/>
    </source>
</evidence>
<protein>
    <submittedName>
        <fullName evidence="3">Rab3 GTPase-activating protein regulatory subunit N-terminus-domain-containing protein</fullName>
    </submittedName>
</protein>
<dbReference type="EMBL" id="JBCLYO010000026">
    <property type="protein sequence ID" value="KAL0077917.1"/>
    <property type="molecule type" value="Genomic_DNA"/>
</dbReference>
<reference evidence="3 4" key="1">
    <citation type="submission" date="2024-04" db="EMBL/GenBank/DDBJ databases">
        <title>Symmetric and asymmetric DNA N6-adenine methylation regulates different biological responses in Mucorales.</title>
        <authorList>
            <consortium name="Lawrence Berkeley National Laboratory"/>
            <person name="Lax C."/>
            <person name="Mondo S.J."/>
            <person name="Osorio-Concepcion M."/>
            <person name="Muszewska A."/>
            <person name="Corrochano-Luque M."/>
            <person name="Gutierrez G."/>
            <person name="Riley R."/>
            <person name="Lipzen A."/>
            <person name="Guo J."/>
            <person name="Hundley H."/>
            <person name="Amirebrahimi M."/>
            <person name="Ng V."/>
            <person name="Lorenzo-Gutierrez D."/>
            <person name="Binder U."/>
            <person name="Yang J."/>
            <person name="Song Y."/>
            <person name="Canovas D."/>
            <person name="Navarro E."/>
            <person name="Freitag M."/>
            <person name="Gabaldon T."/>
            <person name="Grigoriev I.V."/>
            <person name="Corrochano L.M."/>
            <person name="Nicolas F.E."/>
            <person name="Garre V."/>
        </authorList>
    </citation>
    <scope>NUCLEOTIDE SEQUENCE [LARGE SCALE GENOMIC DNA]</scope>
    <source>
        <strain evidence="3 4">L51</strain>
    </source>
</reference>
<dbReference type="Pfam" id="PF14655">
    <property type="entry name" value="RAB3GAP2_N"/>
    <property type="match status" value="1"/>
</dbReference>
<dbReference type="Proteomes" id="UP001448207">
    <property type="component" value="Unassembled WGS sequence"/>
</dbReference>
<dbReference type="PANTHER" id="PTHR12472:SF0">
    <property type="entry name" value="RAB3 GTPASE-ACTIVATING PROTEIN NON-CATALYTIC SUBUNIT"/>
    <property type="match status" value="1"/>
</dbReference>
<sequence length="430" mass="47161">TKESYLVSASAGGRHLVLAYKTKFVMVEANENEGEYAATGQGSGCESAGEIYVMVGYNTGWLRIFSELRTPPPIFKVSFQKDINEEDEEITLLFESNKVVSIDGHSLWTALRASDRDGTSDGSRSFTYKKWEFQQQEGIRDVHPLVDQHSSLSTRVFCTPATARFVAVGNQPMLSFYSTRESTRPLMSAVSMASYMVSRVATPVFSFAKSWWGGSQGGGGSTATSNASSRSGSPSPYQDAATLAASIEPATPIQSSVSFADPYRRITQISLSPAYSSSQRHRLAVTSDVLGRVILWDVVEAEMIRMWKGVRDATCGWLEVFEGDLANSTGRQMKSGPARILLFLVIYSSRRGLLKVFQMRHGRQVGVFHLGPDWHLVPCGGEPLGSSMVSIERRRMAMQDGEGECGELSKCLLIGPGGEVRNVGMMMKYT</sequence>
<evidence type="ECO:0000259" key="2">
    <source>
        <dbReference type="Pfam" id="PF14655"/>
    </source>
</evidence>
<dbReference type="InterPro" id="IPR032839">
    <property type="entry name" value="RAB3GAP_N"/>
</dbReference>
<organism evidence="3 4">
    <name type="scientific">Phycomyces blakesleeanus</name>
    <dbReference type="NCBI Taxonomy" id="4837"/>
    <lineage>
        <taxon>Eukaryota</taxon>
        <taxon>Fungi</taxon>
        <taxon>Fungi incertae sedis</taxon>
        <taxon>Mucoromycota</taxon>
        <taxon>Mucoromycotina</taxon>
        <taxon>Mucoromycetes</taxon>
        <taxon>Mucorales</taxon>
        <taxon>Phycomycetaceae</taxon>
        <taxon>Phycomyces</taxon>
    </lineage>
</organism>
<keyword evidence="4" id="KW-1185">Reference proteome</keyword>
<evidence type="ECO:0000313" key="3">
    <source>
        <dbReference type="EMBL" id="KAL0077917.1"/>
    </source>
</evidence>
<comment type="caution">
    <text evidence="3">The sequence shown here is derived from an EMBL/GenBank/DDBJ whole genome shotgun (WGS) entry which is preliminary data.</text>
</comment>
<feature type="region of interest" description="Disordered" evidence="1">
    <location>
        <begin position="218"/>
        <end position="238"/>
    </location>
</feature>
<feature type="domain" description="Rab3-GAP regulatory subunit N-terminal" evidence="2">
    <location>
        <begin position="7"/>
        <end position="377"/>
    </location>
</feature>
<dbReference type="PANTHER" id="PTHR12472">
    <property type="entry name" value="RAB3-GAP REGULATORY DOMAIN"/>
    <property type="match status" value="1"/>
</dbReference>
<gene>
    <name evidence="3" type="ORF">J3Q64DRAFT_1646176</name>
</gene>
<accession>A0ABR3ANU2</accession>
<feature type="non-terminal residue" evidence="3">
    <location>
        <position position="1"/>
    </location>
</feature>
<name>A0ABR3ANU2_PHYBL</name>
<proteinExistence type="predicted"/>
<feature type="compositionally biased region" description="Low complexity" evidence="1">
    <location>
        <begin position="222"/>
        <end position="236"/>
    </location>
</feature>
<dbReference type="InterPro" id="IPR026059">
    <property type="entry name" value="Rab3GAP2"/>
</dbReference>